<feature type="transmembrane region" description="Helical" evidence="1">
    <location>
        <begin position="359"/>
        <end position="378"/>
    </location>
</feature>
<feature type="transmembrane region" description="Helical" evidence="1">
    <location>
        <begin position="279"/>
        <end position="297"/>
    </location>
</feature>
<feature type="transmembrane region" description="Helical" evidence="1">
    <location>
        <begin position="120"/>
        <end position="139"/>
    </location>
</feature>
<dbReference type="PANTHER" id="PTHR40407:SF1">
    <property type="entry name" value="HEPARAN-ALPHA-GLUCOSAMINIDE N-ACETYLTRANSFERASE CATALYTIC DOMAIN-CONTAINING PROTEIN"/>
    <property type="match status" value="1"/>
</dbReference>
<accession>A0A562U833</accession>
<name>A0A562U833_9SPHI</name>
<dbReference type="Pfam" id="PF07786">
    <property type="entry name" value="HGSNAT_cat"/>
    <property type="match status" value="1"/>
</dbReference>
<evidence type="ECO:0000259" key="2">
    <source>
        <dbReference type="Pfam" id="PF07786"/>
    </source>
</evidence>
<evidence type="ECO:0000313" key="3">
    <source>
        <dbReference type="EMBL" id="TWJ01565.1"/>
    </source>
</evidence>
<evidence type="ECO:0000256" key="1">
    <source>
        <dbReference type="SAM" id="Phobius"/>
    </source>
</evidence>
<dbReference type="RefSeq" id="WP_144911603.1">
    <property type="nucleotide sequence ID" value="NZ_VLLI01000004.1"/>
</dbReference>
<proteinExistence type="predicted"/>
<dbReference type="Proteomes" id="UP000317010">
    <property type="component" value="Unassembled WGS sequence"/>
</dbReference>
<organism evidence="3 4">
    <name type="scientific">Mucilaginibacter frigoritolerans</name>
    <dbReference type="NCBI Taxonomy" id="652788"/>
    <lineage>
        <taxon>Bacteria</taxon>
        <taxon>Pseudomonadati</taxon>
        <taxon>Bacteroidota</taxon>
        <taxon>Sphingobacteriia</taxon>
        <taxon>Sphingobacteriales</taxon>
        <taxon>Sphingobacteriaceae</taxon>
        <taxon>Mucilaginibacter</taxon>
    </lineage>
</organism>
<comment type="caution">
    <text evidence="3">The sequence shown here is derived from an EMBL/GenBank/DDBJ whole genome shotgun (WGS) entry which is preliminary data.</text>
</comment>
<feature type="transmembrane region" description="Helical" evidence="1">
    <location>
        <begin position="198"/>
        <end position="218"/>
    </location>
</feature>
<keyword evidence="1" id="KW-1133">Transmembrane helix</keyword>
<feature type="domain" description="Heparan-alpha-glucosaminide N-acetyltransferase catalytic" evidence="2">
    <location>
        <begin position="12"/>
        <end position="227"/>
    </location>
</feature>
<dbReference type="OrthoDB" id="508112at2"/>
<reference evidence="3 4" key="1">
    <citation type="submission" date="2019-07" db="EMBL/GenBank/DDBJ databases">
        <title>Genomic Encyclopedia of Archaeal and Bacterial Type Strains, Phase II (KMG-II): from individual species to whole genera.</title>
        <authorList>
            <person name="Goeker M."/>
        </authorList>
    </citation>
    <scope>NUCLEOTIDE SEQUENCE [LARGE SCALE GENOMIC DNA]</scope>
    <source>
        <strain evidence="3 4">ATCC BAA-1854</strain>
    </source>
</reference>
<evidence type="ECO:0000313" key="4">
    <source>
        <dbReference type="Proteomes" id="UP000317010"/>
    </source>
</evidence>
<feature type="transmembrane region" description="Helical" evidence="1">
    <location>
        <begin position="93"/>
        <end position="114"/>
    </location>
</feature>
<dbReference type="EMBL" id="VLLI01000004">
    <property type="protein sequence ID" value="TWJ01565.1"/>
    <property type="molecule type" value="Genomic_DNA"/>
</dbReference>
<feature type="transmembrane region" description="Helical" evidence="1">
    <location>
        <begin position="230"/>
        <end position="248"/>
    </location>
</feature>
<dbReference type="PANTHER" id="PTHR40407">
    <property type="entry name" value="MEMBRANE PROTEIN-LIKE PROTEIN"/>
    <property type="match status" value="1"/>
</dbReference>
<keyword evidence="1" id="KW-0472">Membrane</keyword>
<gene>
    <name evidence="3" type="ORF">JN11_01716</name>
</gene>
<dbReference type="AlphaFoldDB" id="A0A562U833"/>
<sequence>MATDAQLLVKKRISSIDILRGAIMLIMALDHVRDFFHHVGPNSDPTDMATTTPILFFTRWITHFCAPTFVFLSGVSAHLAGIKRTKSELSAFLIKRGLWLVFVEVVILTFAFSLNPFYNVFILQVLWAIGLSMILLGLVVRAPLTVIAVLGGLIFFCHDILDYVTFPKSGVAANLDNLFLVARGSVIPLGGNRFAFDLYAIIPWTGVMFLGYVFGKLYTPAFTQQKRKKILLYTGIGALALFLVLRIINKYGDPNPWAIQRDGVYTVLSFFNVSKYPPSLLYSFMTIGTSLVILSLIENVQNKFTNILIIYGNVPFFYYVLHFYLIRSLDVILFFASGYHTDQILSKDSPFLFKPADMGFNLGGVYLVWLLVIVILYFPCRWFSKYKKTHHQWWLSYL</sequence>
<feature type="transmembrane region" description="Helical" evidence="1">
    <location>
        <begin position="60"/>
        <end position="81"/>
    </location>
</feature>
<keyword evidence="4" id="KW-1185">Reference proteome</keyword>
<protein>
    <submittedName>
        <fullName evidence="3">Putative membrane protein</fullName>
    </submittedName>
</protein>
<keyword evidence="1" id="KW-0812">Transmembrane</keyword>
<dbReference type="InterPro" id="IPR012429">
    <property type="entry name" value="HGSNAT_cat"/>
</dbReference>
<feature type="transmembrane region" description="Helical" evidence="1">
    <location>
        <begin position="146"/>
        <end position="166"/>
    </location>
</feature>